<dbReference type="SMART" id="SM00353">
    <property type="entry name" value="HLH"/>
    <property type="match status" value="1"/>
</dbReference>
<keyword evidence="9" id="KW-1185">Reference proteome</keyword>
<evidence type="ECO:0000313" key="8">
    <source>
        <dbReference type="EMBL" id="WJZ95922.1"/>
    </source>
</evidence>
<dbReference type="CDD" id="cd11446">
    <property type="entry name" value="bHLH_AtILR3_like"/>
    <property type="match status" value="1"/>
</dbReference>
<dbReference type="InterPro" id="IPR057075">
    <property type="entry name" value="bHLH_IRO3"/>
</dbReference>
<dbReference type="SUPFAM" id="SSF47459">
    <property type="entry name" value="HLH, helix-loop-helix DNA-binding domain"/>
    <property type="match status" value="1"/>
</dbReference>
<dbReference type="PANTHER" id="PTHR47001">
    <property type="entry name" value="TRANSCRIPTION FACTOR BHLH121"/>
    <property type="match status" value="1"/>
</dbReference>
<dbReference type="Pfam" id="PF23177">
    <property type="entry name" value="bHLH_IRO3"/>
    <property type="match status" value="1"/>
</dbReference>
<gene>
    <name evidence="8" type="ORF">VitviT2T_014656</name>
</gene>
<evidence type="ECO:0000313" key="9">
    <source>
        <dbReference type="Proteomes" id="UP001227230"/>
    </source>
</evidence>
<evidence type="ECO:0000256" key="2">
    <source>
        <dbReference type="ARBA" id="ARBA00023015"/>
    </source>
</evidence>
<evidence type="ECO:0000256" key="5">
    <source>
        <dbReference type="ARBA" id="ARBA00023242"/>
    </source>
</evidence>
<evidence type="ECO:0000256" key="1">
    <source>
        <dbReference type="ARBA" id="ARBA00004123"/>
    </source>
</evidence>
<feature type="coiled-coil region" evidence="6">
    <location>
        <begin position="53"/>
        <end position="108"/>
    </location>
</feature>
<accession>A0ABY9CKA5</accession>
<evidence type="ECO:0000256" key="3">
    <source>
        <dbReference type="ARBA" id="ARBA00023125"/>
    </source>
</evidence>
<evidence type="ECO:0000256" key="6">
    <source>
        <dbReference type="SAM" id="Coils"/>
    </source>
</evidence>
<evidence type="ECO:0000259" key="7">
    <source>
        <dbReference type="PROSITE" id="PS50888"/>
    </source>
</evidence>
<keyword evidence="3" id="KW-0238">DNA-binding</keyword>
<dbReference type="PROSITE" id="PS50888">
    <property type="entry name" value="BHLH"/>
    <property type="match status" value="1"/>
</dbReference>
<name>A0ABY9CKA5_VITVI</name>
<protein>
    <recommendedName>
        <fullName evidence="7">BHLH domain-containing protein</fullName>
    </recommendedName>
</protein>
<proteinExistence type="predicted"/>
<dbReference type="InterPro" id="IPR036638">
    <property type="entry name" value="HLH_DNA-bd_sf"/>
</dbReference>
<feature type="domain" description="BHLH" evidence="7">
    <location>
        <begin position="13"/>
        <end position="63"/>
    </location>
</feature>
<dbReference type="Proteomes" id="UP001227230">
    <property type="component" value="Chromosome 10"/>
</dbReference>
<sequence>MLAGIAQFRLYFRRKVQKAGREKLRRGRLNEQFIELGNALDPDRPKNDKATILSDTIQLLKDLTAQVEKLKAENASLNEESRELTQEKNDLREEKASLKSATKNLNVQYQQSLRAMFPWSAIDPSVVVSPPSYPFPMPVPVPIPTDASRDLATVDHVEDIYKFCKLIENVSQLHDYRDS</sequence>
<keyword evidence="2" id="KW-0805">Transcription regulation</keyword>
<keyword evidence="6" id="KW-0175">Coiled coil</keyword>
<keyword evidence="5" id="KW-0539">Nucleus</keyword>
<dbReference type="Gene3D" id="4.10.280.10">
    <property type="entry name" value="Helix-loop-helix DNA-binding domain"/>
    <property type="match status" value="1"/>
</dbReference>
<dbReference type="InterPro" id="IPR011598">
    <property type="entry name" value="bHLH_dom"/>
</dbReference>
<dbReference type="EMBL" id="CP126657">
    <property type="protein sequence ID" value="WJZ95922.1"/>
    <property type="molecule type" value="Genomic_DNA"/>
</dbReference>
<organism evidence="8 9">
    <name type="scientific">Vitis vinifera</name>
    <name type="common">Grape</name>
    <dbReference type="NCBI Taxonomy" id="29760"/>
    <lineage>
        <taxon>Eukaryota</taxon>
        <taxon>Viridiplantae</taxon>
        <taxon>Streptophyta</taxon>
        <taxon>Embryophyta</taxon>
        <taxon>Tracheophyta</taxon>
        <taxon>Spermatophyta</taxon>
        <taxon>Magnoliopsida</taxon>
        <taxon>eudicotyledons</taxon>
        <taxon>Gunneridae</taxon>
        <taxon>Pentapetalae</taxon>
        <taxon>rosids</taxon>
        <taxon>Vitales</taxon>
        <taxon>Vitaceae</taxon>
        <taxon>Viteae</taxon>
        <taxon>Vitis</taxon>
    </lineage>
</organism>
<reference evidence="8 9" key="1">
    <citation type="journal article" date="2023" name="Hortic Res">
        <title>The complete reference genome for grapevine (Vitis vinifera L.) genetics and breeding.</title>
        <authorList>
            <person name="Shi X."/>
            <person name="Cao S."/>
            <person name="Wang X."/>
            <person name="Huang S."/>
            <person name="Wang Y."/>
            <person name="Liu Z."/>
            <person name="Liu W."/>
            <person name="Leng X."/>
            <person name="Peng Y."/>
            <person name="Wang N."/>
            <person name="Wang Y."/>
            <person name="Ma Z."/>
            <person name="Xu X."/>
            <person name="Zhang F."/>
            <person name="Xue H."/>
            <person name="Zhong H."/>
            <person name="Wang Y."/>
            <person name="Zhang K."/>
            <person name="Velt A."/>
            <person name="Avia K."/>
            <person name="Holtgrawe D."/>
            <person name="Grimplet J."/>
            <person name="Matus J.T."/>
            <person name="Ware D."/>
            <person name="Wu X."/>
            <person name="Wang H."/>
            <person name="Liu C."/>
            <person name="Fang Y."/>
            <person name="Rustenholz C."/>
            <person name="Cheng Z."/>
            <person name="Xiao H."/>
            <person name="Zhou Y."/>
        </authorList>
    </citation>
    <scope>NUCLEOTIDE SEQUENCE [LARGE SCALE GENOMIC DNA]</scope>
    <source>
        <strain evidence="9">cv. Pinot noir / PN40024</strain>
        <tissue evidence="8">Leaf</tissue>
    </source>
</reference>
<dbReference type="PANTHER" id="PTHR47001:SF3">
    <property type="entry name" value="TRANSCRIPTION FACTOR BHLH121"/>
    <property type="match status" value="1"/>
</dbReference>
<dbReference type="InterPro" id="IPR044579">
    <property type="entry name" value="bHLH11/121"/>
</dbReference>
<keyword evidence="4" id="KW-0804">Transcription</keyword>
<evidence type="ECO:0000256" key="4">
    <source>
        <dbReference type="ARBA" id="ARBA00023163"/>
    </source>
</evidence>
<comment type="subcellular location">
    <subcellularLocation>
        <location evidence="1">Nucleus</location>
    </subcellularLocation>
</comment>